<dbReference type="Proteomes" id="UP000694892">
    <property type="component" value="Chromosome 5S"/>
</dbReference>
<dbReference type="OMA" id="ENRWECA"/>
<dbReference type="EMBL" id="CM004475">
    <property type="protein sequence ID" value="OCT78548.1"/>
    <property type="molecule type" value="Genomic_DNA"/>
</dbReference>
<dbReference type="InterPro" id="IPR015095">
    <property type="entry name" value="AlkB_hom8_N"/>
</dbReference>
<dbReference type="AlphaFoldDB" id="A0A974CRZ5"/>
<dbReference type="GO" id="GO:0008168">
    <property type="term" value="F:methyltransferase activity"/>
    <property type="evidence" value="ECO:0007669"/>
    <property type="project" value="InterPro"/>
</dbReference>
<dbReference type="Pfam" id="PF09004">
    <property type="entry name" value="ALKBH8_N"/>
    <property type="match status" value="1"/>
</dbReference>
<accession>A0A974CRZ5</accession>
<evidence type="ECO:0000313" key="2">
    <source>
        <dbReference type="EMBL" id="OCT78548.1"/>
    </source>
</evidence>
<evidence type="ECO:0000259" key="1">
    <source>
        <dbReference type="Pfam" id="PF09004"/>
    </source>
</evidence>
<dbReference type="GO" id="GO:0016706">
    <property type="term" value="F:2-oxoglutarate-dependent dioxygenase activity"/>
    <property type="evidence" value="ECO:0007669"/>
    <property type="project" value="InterPro"/>
</dbReference>
<organism evidence="2 3">
    <name type="scientific">Xenopus laevis</name>
    <name type="common">African clawed frog</name>
    <dbReference type="NCBI Taxonomy" id="8355"/>
    <lineage>
        <taxon>Eukaryota</taxon>
        <taxon>Metazoa</taxon>
        <taxon>Chordata</taxon>
        <taxon>Craniata</taxon>
        <taxon>Vertebrata</taxon>
        <taxon>Euteleostomi</taxon>
        <taxon>Amphibia</taxon>
        <taxon>Batrachia</taxon>
        <taxon>Anura</taxon>
        <taxon>Pipoidea</taxon>
        <taxon>Pipidae</taxon>
        <taxon>Xenopodinae</taxon>
        <taxon>Xenopus</taxon>
        <taxon>Xenopus</taxon>
    </lineage>
</organism>
<feature type="domain" description="Alkylated DNA repair protein AlkB homologue 8 N-terminal" evidence="1">
    <location>
        <begin position="8"/>
        <end position="49"/>
    </location>
</feature>
<protein>
    <recommendedName>
        <fullName evidence="1">Alkylated DNA repair protein AlkB homologue 8 N-terminal domain-containing protein</fullName>
    </recommendedName>
</protein>
<name>A0A974CRZ5_XENLA</name>
<gene>
    <name evidence="2" type="ORF">XELAEV_18029637mg</name>
</gene>
<sequence length="161" mass="18776">MSKVKLRWNLNSSVLISKAQQQLFILRRLKEVNLSKKVLMPFYRGIVESVLTNSIMVWYGNNRSADRSRLQRILKTAVEFIGETLPSIQDVFKKRCASKLTNIVTDQTHPFFDPLPSARSYHSIRVRTARFCSSFIPCAARFLNEICKFYSEIEREKFAHL</sequence>
<proteinExistence type="predicted"/>
<evidence type="ECO:0000313" key="3">
    <source>
        <dbReference type="Proteomes" id="UP000694892"/>
    </source>
</evidence>
<reference evidence="3" key="1">
    <citation type="journal article" date="2016" name="Nature">
        <title>Genome evolution in the allotetraploid frog Xenopus laevis.</title>
        <authorList>
            <person name="Session A.M."/>
            <person name="Uno Y."/>
            <person name="Kwon T."/>
            <person name="Chapman J.A."/>
            <person name="Toyoda A."/>
            <person name="Takahashi S."/>
            <person name="Fukui A."/>
            <person name="Hikosaka A."/>
            <person name="Suzuki A."/>
            <person name="Kondo M."/>
            <person name="van Heeringen S.J."/>
            <person name="Quigley I."/>
            <person name="Heinz S."/>
            <person name="Ogino H."/>
            <person name="Ochi H."/>
            <person name="Hellsten U."/>
            <person name="Lyons J.B."/>
            <person name="Simakov O."/>
            <person name="Putnam N."/>
            <person name="Stites J."/>
            <person name="Kuroki Y."/>
            <person name="Tanaka T."/>
            <person name="Michiue T."/>
            <person name="Watanabe M."/>
            <person name="Bogdanovic O."/>
            <person name="Lister R."/>
            <person name="Georgiou G."/>
            <person name="Paranjpe S.S."/>
            <person name="van Kruijsbergen I."/>
            <person name="Shu S."/>
            <person name="Carlson J."/>
            <person name="Kinoshita T."/>
            <person name="Ohta Y."/>
            <person name="Mawaribuchi S."/>
            <person name="Jenkins J."/>
            <person name="Grimwood J."/>
            <person name="Schmutz J."/>
            <person name="Mitros T."/>
            <person name="Mozaffari S.V."/>
            <person name="Suzuki Y."/>
            <person name="Haramoto Y."/>
            <person name="Yamamoto T.S."/>
            <person name="Takagi C."/>
            <person name="Heald R."/>
            <person name="Miller K."/>
            <person name="Haudenschild C."/>
            <person name="Kitzman J."/>
            <person name="Nakayama T."/>
            <person name="Izutsu Y."/>
            <person name="Robert J."/>
            <person name="Fortriede J."/>
            <person name="Burns K."/>
            <person name="Lotay V."/>
            <person name="Karimi K."/>
            <person name="Yasuoka Y."/>
            <person name="Dichmann D.S."/>
            <person name="Flajnik M.F."/>
            <person name="Houston D.W."/>
            <person name="Shendure J."/>
            <person name="DuPasquier L."/>
            <person name="Vize P.D."/>
            <person name="Zorn A.M."/>
            <person name="Ito M."/>
            <person name="Marcotte E.M."/>
            <person name="Wallingford J.B."/>
            <person name="Ito Y."/>
            <person name="Asashima M."/>
            <person name="Ueno N."/>
            <person name="Matsuda Y."/>
            <person name="Veenstra G.J."/>
            <person name="Fujiyama A."/>
            <person name="Harland R.M."/>
            <person name="Taira M."/>
            <person name="Rokhsar D.S."/>
        </authorList>
    </citation>
    <scope>NUCLEOTIDE SEQUENCE [LARGE SCALE GENOMIC DNA]</scope>
    <source>
        <strain evidence="3">J</strain>
    </source>
</reference>